<dbReference type="HOGENOM" id="CLU_009100_6_1_5"/>
<dbReference type="GO" id="GO:0005507">
    <property type="term" value="F:copper ion binding"/>
    <property type="evidence" value="ECO:0007669"/>
    <property type="project" value="InterPro"/>
</dbReference>
<dbReference type="InterPro" id="IPR011706">
    <property type="entry name" value="Cu-oxidase_C"/>
</dbReference>
<dbReference type="InterPro" id="IPR011707">
    <property type="entry name" value="Cu-oxidase-like_N"/>
</dbReference>
<evidence type="ECO:0000256" key="1">
    <source>
        <dbReference type="ARBA" id="ARBA00022723"/>
    </source>
</evidence>
<accession>A0A0A8K7E4</accession>
<organism evidence="5 6">
    <name type="scientific">Methyloceanibacter caenitepidi</name>
    <dbReference type="NCBI Taxonomy" id="1384459"/>
    <lineage>
        <taxon>Bacteria</taxon>
        <taxon>Pseudomonadati</taxon>
        <taxon>Pseudomonadota</taxon>
        <taxon>Alphaproteobacteria</taxon>
        <taxon>Hyphomicrobiales</taxon>
        <taxon>Hyphomicrobiaceae</taxon>
        <taxon>Methyloceanibacter</taxon>
    </lineage>
</organism>
<dbReference type="InterPro" id="IPR008972">
    <property type="entry name" value="Cupredoxin"/>
</dbReference>
<dbReference type="Gene3D" id="2.60.40.420">
    <property type="entry name" value="Cupredoxins - blue copper proteins"/>
    <property type="match status" value="3"/>
</dbReference>
<dbReference type="InterPro" id="IPR033138">
    <property type="entry name" value="Cu_oxidase_CS"/>
</dbReference>
<dbReference type="InterPro" id="IPR045087">
    <property type="entry name" value="Cu-oxidase_fam"/>
</dbReference>
<dbReference type="RefSeq" id="WP_197539051.1">
    <property type="nucleotide sequence ID" value="NZ_AP014648.1"/>
</dbReference>
<gene>
    <name evidence="5" type="ORF">GL4_3311</name>
</gene>
<dbReference type="GO" id="GO:0030288">
    <property type="term" value="C:outer membrane-bounded periplasmic space"/>
    <property type="evidence" value="ECO:0007669"/>
    <property type="project" value="TreeGrafter"/>
</dbReference>
<feature type="domain" description="Plastocyanin-like" evidence="3">
    <location>
        <begin position="383"/>
        <end position="471"/>
    </location>
</feature>
<evidence type="ECO:0000259" key="4">
    <source>
        <dbReference type="Pfam" id="PF07732"/>
    </source>
</evidence>
<evidence type="ECO:0000256" key="2">
    <source>
        <dbReference type="ARBA" id="ARBA00023002"/>
    </source>
</evidence>
<dbReference type="PANTHER" id="PTHR11709:SF2">
    <property type="entry name" value="MULTICOPPER OXIDASE LPR1"/>
    <property type="match status" value="1"/>
</dbReference>
<dbReference type="InterPro" id="IPR006311">
    <property type="entry name" value="TAT_signal"/>
</dbReference>
<dbReference type="PROSITE" id="PS00079">
    <property type="entry name" value="MULTICOPPER_OXIDASE1"/>
    <property type="match status" value="1"/>
</dbReference>
<dbReference type="GO" id="GO:0016491">
    <property type="term" value="F:oxidoreductase activity"/>
    <property type="evidence" value="ECO:0007669"/>
    <property type="project" value="UniProtKB-KW"/>
</dbReference>
<name>A0A0A8K7E4_9HYPH</name>
<evidence type="ECO:0000259" key="3">
    <source>
        <dbReference type="Pfam" id="PF07731"/>
    </source>
</evidence>
<dbReference type="Pfam" id="PF07732">
    <property type="entry name" value="Cu-oxidase_3"/>
    <property type="match status" value="1"/>
</dbReference>
<keyword evidence="6" id="KW-1185">Reference proteome</keyword>
<dbReference type="Proteomes" id="UP000031643">
    <property type="component" value="Chromosome"/>
</dbReference>
<evidence type="ECO:0000313" key="5">
    <source>
        <dbReference type="EMBL" id="BAQ18736.1"/>
    </source>
</evidence>
<keyword evidence="1" id="KW-0479">Metal-binding</keyword>
<dbReference type="CDD" id="cd13906">
    <property type="entry name" value="CuRO_3_CumA_like"/>
    <property type="match status" value="1"/>
</dbReference>
<dbReference type="PANTHER" id="PTHR11709">
    <property type="entry name" value="MULTI-COPPER OXIDASE"/>
    <property type="match status" value="1"/>
</dbReference>
<dbReference type="InterPro" id="IPR002355">
    <property type="entry name" value="Cu_oxidase_Cu_BS"/>
</dbReference>
<dbReference type="STRING" id="1384459.GL4_3311"/>
<dbReference type="AlphaFoldDB" id="A0A0A8K7E4"/>
<reference evidence="5 6" key="1">
    <citation type="submission" date="2014-09" db="EMBL/GenBank/DDBJ databases">
        <title>Genome sequencing of Methyloceanibacter caenitepidi Gela4.</title>
        <authorList>
            <person name="Takeuchi M."/>
            <person name="Susumu S."/>
            <person name="Kamagata Y."/>
            <person name="Oshima K."/>
            <person name="Hattori M."/>
            <person name="Iwasaki W."/>
        </authorList>
    </citation>
    <scope>NUCLEOTIDE SEQUENCE [LARGE SCALE GENOMIC DNA]</scope>
    <source>
        <strain evidence="5 6">Gela4</strain>
    </source>
</reference>
<dbReference type="PROSITE" id="PS51318">
    <property type="entry name" value="TAT"/>
    <property type="match status" value="1"/>
</dbReference>
<dbReference type="Pfam" id="PF07731">
    <property type="entry name" value="Cu-oxidase_2"/>
    <property type="match status" value="1"/>
</dbReference>
<proteinExistence type="predicted"/>
<feature type="domain" description="Plastocyanin-like" evidence="4">
    <location>
        <begin position="51"/>
        <end position="164"/>
    </location>
</feature>
<dbReference type="PROSITE" id="PS00080">
    <property type="entry name" value="MULTICOPPER_OXIDASE2"/>
    <property type="match status" value="1"/>
</dbReference>
<keyword evidence="2" id="KW-0560">Oxidoreductase</keyword>
<dbReference type="KEGG" id="mcg:GL4_3311"/>
<dbReference type="EMBL" id="AP014648">
    <property type="protein sequence ID" value="BAQ18736.1"/>
    <property type="molecule type" value="Genomic_DNA"/>
</dbReference>
<protein>
    <submittedName>
        <fullName evidence="5">Multicopper oxidase</fullName>
    </submittedName>
</protein>
<sequence length="474" mass="52415">MKKGPKMDRRSFLALAGGGAAGLALPVGVSTLAKSAGNASAEATPPALRIQTARYRLRDAVTDNMVSVFPDAPPPVLRMRQGEPFAIDVTNTLDEATTVHWHGLRVPNEMDGVPYLTQFPIQKGETWRYAYTPKDAGVYWYHPHCRTMEQIARGLTGIIVVAETEEPGFDGETVLNLRDFRIGKDDQFMQLYSARAAARAGTFGTVMTANWEQNPVYEHPAGSLVRLRLGATDTTRFYPLTFEGGEGRIIGADGHPLREELPWPTTEEPILVAPGQRLDVALRMPDRHGEEIAVTYRSLQRTRKLATLRATGPSLGRSLDELKPLPPNDVPDFDPKGLEVVEMVFGWSPDGLKPNNGFCGSFGYTFWSIDRKPWPGDAAKGIAPVAELELGKAYVLRLRNSSPNRHPIHLHGQVFRPLRSNKRVLPSNWTDTVVLDKEETIDIGFVADNPGDWAFHCHVIEHQKSGLAGFIRVS</sequence>
<dbReference type="SUPFAM" id="SSF49503">
    <property type="entry name" value="Cupredoxins"/>
    <property type="match status" value="3"/>
</dbReference>
<evidence type="ECO:0000313" key="6">
    <source>
        <dbReference type="Proteomes" id="UP000031643"/>
    </source>
</evidence>